<feature type="domain" description="HD" evidence="4">
    <location>
        <begin position="68"/>
        <end position="203"/>
    </location>
</feature>
<dbReference type="SMART" id="SM00471">
    <property type="entry name" value="HDc"/>
    <property type="match status" value="1"/>
</dbReference>
<dbReference type="PANTHER" id="PTHR11373">
    <property type="entry name" value="DEOXYNUCLEOSIDE TRIPHOSPHATE TRIPHOSPHOHYDROLASE"/>
    <property type="match status" value="1"/>
</dbReference>
<dbReference type="NCBIfam" id="NF002326">
    <property type="entry name" value="PRK01286.1-1"/>
    <property type="match status" value="1"/>
</dbReference>
<dbReference type="RefSeq" id="WP_163959382.1">
    <property type="nucleotide sequence ID" value="NZ_BAAAES010000008.1"/>
</dbReference>
<dbReference type="CDD" id="cd00077">
    <property type="entry name" value="HDc"/>
    <property type="match status" value="1"/>
</dbReference>
<dbReference type="Gene3D" id="1.10.3210.10">
    <property type="entry name" value="Hypothetical protein af1432"/>
    <property type="match status" value="1"/>
</dbReference>
<dbReference type="InterPro" id="IPR050135">
    <property type="entry name" value="dGTPase-like"/>
</dbReference>
<dbReference type="NCBIfam" id="TIGR01353">
    <property type="entry name" value="dGTP_triPase"/>
    <property type="match status" value="1"/>
</dbReference>
<protein>
    <recommendedName>
        <fullName evidence="2">Deoxyguanosinetriphosphate triphosphohydrolase-like protein</fullName>
    </recommendedName>
</protein>
<dbReference type="HAMAP" id="MF_01212">
    <property type="entry name" value="dGTPase_type2"/>
    <property type="match status" value="1"/>
</dbReference>
<comment type="similarity">
    <text evidence="2">Belongs to the dGTPase family. Type 2 subfamily.</text>
</comment>
<organism evidence="5 6">
    <name type="scientific">Sphingomonas insulae</name>
    <dbReference type="NCBI Taxonomy" id="424800"/>
    <lineage>
        <taxon>Bacteria</taxon>
        <taxon>Pseudomonadati</taxon>
        <taxon>Pseudomonadota</taxon>
        <taxon>Alphaproteobacteria</taxon>
        <taxon>Sphingomonadales</taxon>
        <taxon>Sphingomonadaceae</taxon>
        <taxon>Sphingomonas</taxon>
    </lineage>
</organism>
<name>A0ABN1HUT4_9SPHN</name>
<dbReference type="InterPro" id="IPR003607">
    <property type="entry name" value="HD/PDEase_dom"/>
</dbReference>
<proteinExistence type="inferred from homology"/>
<dbReference type="InterPro" id="IPR006261">
    <property type="entry name" value="dGTPase"/>
</dbReference>
<dbReference type="Pfam" id="PF01966">
    <property type="entry name" value="HD"/>
    <property type="match status" value="1"/>
</dbReference>
<reference evidence="6" key="1">
    <citation type="journal article" date="2019" name="Int. J. Syst. Evol. Microbiol.">
        <title>The Global Catalogue of Microorganisms (GCM) 10K type strain sequencing project: providing services to taxonomists for standard genome sequencing and annotation.</title>
        <authorList>
            <consortium name="The Broad Institute Genomics Platform"/>
            <consortium name="The Broad Institute Genome Sequencing Center for Infectious Disease"/>
            <person name="Wu L."/>
            <person name="Ma J."/>
        </authorList>
    </citation>
    <scope>NUCLEOTIDE SEQUENCE [LARGE SCALE GENOMIC DNA]</scope>
    <source>
        <strain evidence="6">JCM 14603</strain>
    </source>
</reference>
<evidence type="ECO:0000256" key="1">
    <source>
        <dbReference type="ARBA" id="ARBA00022801"/>
    </source>
</evidence>
<dbReference type="EMBL" id="BAAAES010000008">
    <property type="protein sequence ID" value="GAA0668491.1"/>
    <property type="molecule type" value="Genomic_DNA"/>
</dbReference>
<gene>
    <name evidence="5" type="ORF">GCM10009102_18450</name>
</gene>
<dbReference type="InterPro" id="IPR026875">
    <property type="entry name" value="PHydrolase_assoc_dom"/>
</dbReference>
<dbReference type="InterPro" id="IPR023023">
    <property type="entry name" value="dNTPase_2"/>
</dbReference>
<dbReference type="PROSITE" id="PS51831">
    <property type="entry name" value="HD"/>
    <property type="match status" value="1"/>
</dbReference>
<evidence type="ECO:0000256" key="3">
    <source>
        <dbReference type="SAM" id="MobiDB-lite"/>
    </source>
</evidence>
<accession>A0ABN1HUT4</accession>
<dbReference type="PANTHER" id="PTHR11373:SF43">
    <property type="entry name" value="DEOXYGUANOSINETRIPHOSPHATE TRIPHOSPHOHYDROLASE-LIKE PROTEIN"/>
    <property type="match status" value="1"/>
</dbReference>
<dbReference type="NCBIfam" id="NF002328">
    <property type="entry name" value="PRK01286.1-3"/>
    <property type="match status" value="1"/>
</dbReference>
<evidence type="ECO:0000313" key="5">
    <source>
        <dbReference type="EMBL" id="GAA0668491.1"/>
    </source>
</evidence>
<dbReference type="SUPFAM" id="SSF109604">
    <property type="entry name" value="HD-domain/PDEase-like"/>
    <property type="match status" value="1"/>
</dbReference>
<comment type="caution">
    <text evidence="5">The sequence shown here is derived from an EMBL/GenBank/DDBJ whole genome shotgun (WGS) entry which is preliminary data.</text>
</comment>
<keyword evidence="1 2" id="KW-0378">Hydrolase</keyword>
<dbReference type="InterPro" id="IPR006674">
    <property type="entry name" value="HD_domain"/>
</dbReference>
<keyword evidence="6" id="KW-1185">Reference proteome</keyword>
<sequence>MSVRAPWASHPARSKGRLHEEQTGTAVRGPRDDFQRDRDRIIHSISFRRLRHKTQVFMAPDGDHFRVRLTHSLEVAQIGRTIARVLGLNEDLTEALCLAHDIGHPPFGHAGEDALKTALADAGGFDHNGHTLRALTHIERPYPRWDGLNLTWETLEGLAKHNGPVRHPGWALREADAAFPLDLATHASLEAQVAAIADDIAYDNHDIDDGLRAGLLTLDQMLAVPIVARGWDAACARFPDVAPKRLASELVRSQIGTMVNDLIEETRRRIAASGVGSADDVRHAGRALCGFSPAMREEERDLKRFMYANLYHHPRQLEAADAAHGIVSGLFAAYRADPSTLGADWCVDVPTEEPHRSRHIADFIAGMTDRYAIARYRELVGHIDLPDGF</sequence>
<dbReference type="Pfam" id="PF13286">
    <property type="entry name" value="HD_assoc"/>
    <property type="match status" value="1"/>
</dbReference>
<feature type="region of interest" description="Disordered" evidence="3">
    <location>
        <begin position="1"/>
        <end position="33"/>
    </location>
</feature>
<evidence type="ECO:0000259" key="4">
    <source>
        <dbReference type="PROSITE" id="PS51831"/>
    </source>
</evidence>
<dbReference type="Proteomes" id="UP001500238">
    <property type="component" value="Unassembled WGS sequence"/>
</dbReference>
<evidence type="ECO:0000313" key="6">
    <source>
        <dbReference type="Proteomes" id="UP001500238"/>
    </source>
</evidence>
<evidence type="ECO:0000256" key="2">
    <source>
        <dbReference type="HAMAP-Rule" id="MF_01212"/>
    </source>
</evidence>